<organism evidence="2 3">
    <name type="scientific">Micromonospora peucetia</name>
    <dbReference type="NCBI Taxonomy" id="47871"/>
    <lineage>
        <taxon>Bacteria</taxon>
        <taxon>Bacillati</taxon>
        <taxon>Actinomycetota</taxon>
        <taxon>Actinomycetes</taxon>
        <taxon>Micromonosporales</taxon>
        <taxon>Micromonosporaceae</taxon>
        <taxon>Micromonospora</taxon>
    </lineage>
</organism>
<name>A0ABZ1ED74_9ACTN</name>
<protein>
    <recommendedName>
        <fullName evidence="4">Ankyrin repeat-containing protein</fullName>
    </recommendedName>
</protein>
<dbReference type="InterPro" id="IPR036770">
    <property type="entry name" value="Ankyrin_rpt-contain_sf"/>
</dbReference>
<dbReference type="EMBL" id="CP109071">
    <property type="protein sequence ID" value="WSA31593.1"/>
    <property type="molecule type" value="Genomic_DNA"/>
</dbReference>
<evidence type="ECO:0000313" key="3">
    <source>
        <dbReference type="Proteomes" id="UP001334804"/>
    </source>
</evidence>
<evidence type="ECO:0000256" key="1">
    <source>
        <dbReference type="PROSITE-ProRule" id="PRU00023"/>
    </source>
</evidence>
<evidence type="ECO:0008006" key="4">
    <source>
        <dbReference type="Google" id="ProtNLM"/>
    </source>
</evidence>
<dbReference type="InterPro" id="IPR002110">
    <property type="entry name" value="Ankyrin_rpt"/>
</dbReference>
<dbReference type="Gene3D" id="1.25.40.20">
    <property type="entry name" value="Ankyrin repeat-containing domain"/>
    <property type="match status" value="1"/>
</dbReference>
<accession>A0ABZ1ED74</accession>
<sequence length="179" mass="19729">MDILSEARRRSLAGFLEVYDAAQVKAEGKAGRILLEAIANLDPAARVGIAAVLLDDGAHAREVFSDGVNPLHVMFGQVRLAPEIEAPLLRRLIDAGADVNAVAKKFGTPLDLLIGRFQYDDDSLAPYYDVLFSYDDLDLLKLGAFNKSAYDLVVSHQRRPMLQARMEQHLRNHSSRGQG</sequence>
<keyword evidence="1" id="KW-0040">ANK repeat</keyword>
<feature type="repeat" description="ANK" evidence="1">
    <location>
        <begin position="66"/>
        <end position="104"/>
    </location>
</feature>
<keyword evidence="3" id="KW-1185">Reference proteome</keyword>
<reference evidence="2 3" key="1">
    <citation type="submission" date="2022-10" db="EMBL/GenBank/DDBJ databases">
        <title>The complete genomes of actinobacterial strains from the NBC collection.</title>
        <authorList>
            <person name="Joergensen T.S."/>
            <person name="Alvarez Arevalo M."/>
            <person name="Sterndorff E.B."/>
            <person name="Faurdal D."/>
            <person name="Vuksanovic O."/>
            <person name="Mourched A.-S."/>
            <person name="Charusanti P."/>
            <person name="Shaw S."/>
            <person name="Blin K."/>
            <person name="Weber T."/>
        </authorList>
    </citation>
    <scope>NUCLEOTIDE SEQUENCE [LARGE SCALE GENOMIC DNA]</scope>
    <source>
        <strain evidence="2 3">NBC 01809</strain>
    </source>
</reference>
<gene>
    <name evidence="2" type="ORF">OIE14_26245</name>
</gene>
<dbReference type="Proteomes" id="UP001334804">
    <property type="component" value="Chromosome"/>
</dbReference>
<proteinExistence type="predicted"/>
<dbReference type="PROSITE" id="PS50088">
    <property type="entry name" value="ANK_REPEAT"/>
    <property type="match status" value="1"/>
</dbReference>
<dbReference type="RefSeq" id="WP_326563879.1">
    <property type="nucleotide sequence ID" value="NZ_CP109071.1"/>
</dbReference>
<dbReference type="SUPFAM" id="SSF48403">
    <property type="entry name" value="Ankyrin repeat"/>
    <property type="match status" value="1"/>
</dbReference>
<evidence type="ECO:0000313" key="2">
    <source>
        <dbReference type="EMBL" id="WSA31593.1"/>
    </source>
</evidence>